<evidence type="ECO:0008006" key="5">
    <source>
        <dbReference type="Google" id="ProtNLM"/>
    </source>
</evidence>
<proteinExistence type="predicted"/>
<feature type="coiled-coil region" evidence="1">
    <location>
        <begin position="163"/>
        <end position="262"/>
    </location>
</feature>
<evidence type="ECO:0000256" key="1">
    <source>
        <dbReference type="SAM" id="Coils"/>
    </source>
</evidence>
<feature type="transmembrane region" description="Helical" evidence="2">
    <location>
        <begin position="325"/>
        <end position="349"/>
    </location>
</feature>
<dbReference type="PANTHER" id="PTHR32309:SF13">
    <property type="entry name" value="FERRIC ENTEROBACTIN TRANSPORT PROTEIN FEPE"/>
    <property type="match status" value="1"/>
</dbReference>
<sequence length="355" mass="39520">MISFVLLVLAPLLGASLYWGLIASKQYVTTAKFSLQSADSASWTALGVSSRNEKQIQESQAIAKYITSRAVIEIIDKKIGLKKMFSRPEVDYLSRFDPDDPIEKLEKYWKKKVEATVDVMSGIIAVDVRAFTPEDSLLITRNIVELSERLVNELSTRLRQDALSKASYELKRAEERVKAATASLRDARNAEGVLDATSEAQAVNKIVTQLRLNLARAEESLALQSGAAATDSPQVKLLTTRIENLKKQIADYTAQIASKENSNSMAGHAVILSERQVDLALAQQQYALTATAYESARIDVDRQQTYLALFLRPTLAEKSMYPRRWLEWSIIVFPSALGWALLAGVAFLVRDHMAH</sequence>
<keyword evidence="2" id="KW-0812">Transmembrane</keyword>
<accession>A0ABN6VCK6</accession>
<name>A0ABN6VCK6_9HYPH</name>
<keyword evidence="4" id="KW-1185">Reference proteome</keyword>
<evidence type="ECO:0000256" key="2">
    <source>
        <dbReference type="SAM" id="Phobius"/>
    </source>
</evidence>
<evidence type="ECO:0000313" key="4">
    <source>
        <dbReference type="Proteomes" id="UP001317629"/>
    </source>
</evidence>
<dbReference type="PANTHER" id="PTHR32309">
    <property type="entry name" value="TYROSINE-PROTEIN KINASE"/>
    <property type="match status" value="1"/>
</dbReference>
<organism evidence="3 4">
    <name type="scientific">Methylocystis iwaonis</name>
    <dbReference type="NCBI Taxonomy" id="2885079"/>
    <lineage>
        <taxon>Bacteria</taxon>
        <taxon>Pseudomonadati</taxon>
        <taxon>Pseudomonadota</taxon>
        <taxon>Alphaproteobacteria</taxon>
        <taxon>Hyphomicrobiales</taxon>
        <taxon>Methylocystaceae</taxon>
        <taxon>Methylocystis</taxon>
    </lineage>
</organism>
<dbReference type="InterPro" id="IPR050445">
    <property type="entry name" value="Bact_polysacc_biosynth/exp"/>
</dbReference>
<keyword evidence="2" id="KW-1133">Transmembrane helix</keyword>
<keyword evidence="1" id="KW-0175">Coiled coil</keyword>
<protein>
    <recommendedName>
        <fullName evidence="5">Capsule biosynthesis protein</fullName>
    </recommendedName>
</protein>
<gene>
    <name evidence="3" type="ORF">SS37A_05030</name>
</gene>
<dbReference type="Proteomes" id="UP001317629">
    <property type="component" value="Chromosome"/>
</dbReference>
<evidence type="ECO:0000313" key="3">
    <source>
        <dbReference type="EMBL" id="BDV32974.1"/>
    </source>
</evidence>
<reference evidence="3 4" key="1">
    <citation type="journal article" date="2023" name="Int. J. Syst. Evol. Microbiol.">
        <title>Methylocystis iwaonis sp. nov., a type II methane-oxidizing bacterium from surface soil of a rice paddy field in Japan, and emended description of the genus Methylocystis (ex Whittenbury et al. 1970) Bowman et al. 1993.</title>
        <authorList>
            <person name="Kaise H."/>
            <person name="Sawadogo J.B."/>
            <person name="Alam M.S."/>
            <person name="Ueno C."/>
            <person name="Dianou D."/>
            <person name="Shinjo R."/>
            <person name="Asakawa S."/>
        </authorList>
    </citation>
    <scope>NUCLEOTIDE SEQUENCE [LARGE SCALE GENOMIC DNA]</scope>
    <source>
        <strain evidence="3 4">SS37A-Re</strain>
    </source>
</reference>
<keyword evidence="2" id="KW-0472">Membrane</keyword>
<dbReference type="EMBL" id="AP027142">
    <property type="protein sequence ID" value="BDV32974.1"/>
    <property type="molecule type" value="Genomic_DNA"/>
</dbReference>